<proteinExistence type="predicted"/>
<protein>
    <submittedName>
        <fullName evidence="1">Uncharacterized protein</fullName>
    </submittedName>
</protein>
<gene>
    <name evidence="1" type="ORF">ACD_2C00128G0001</name>
</gene>
<comment type="caution">
    <text evidence="1">The sequence shown here is derived from an EMBL/GenBank/DDBJ whole genome shotgun (WGS) entry which is preliminary data.</text>
</comment>
<name>K2G3A7_9BACT</name>
<evidence type="ECO:0000313" key="1">
    <source>
        <dbReference type="EMBL" id="EKE29668.1"/>
    </source>
</evidence>
<accession>K2G3A7</accession>
<dbReference type="AlphaFoldDB" id="K2G3A7"/>
<sequence>MFAKHASWSVDNVSFFCRDFLFKELMHIHFPYETDSLGILPFRIGQIYLFCNPAHFWLL</sequence>
<reference evidence="1" key="1">
    <citation type="journal article" date="2012" name="Science">
        <title>Fermentation, hydrogen, and sulfur metabolism in multiple uncultivated bacterial phyla.</title>
        <authorList>
            <person name="Wrighton K.C."/>
            <person name="Thomas B.C."/>
            <person name="Sharon I."/>
            <person name="Miller C.S."/>
            <person name="Castelle C.J."/>
            <person name="VerBerkmoes N.C."/>
            <person name="Wilkins M.J."/>
            <person name="Hettich R.L."/>
            <person name="Lipton M.S."/>
            <person name="Williams K.H."/>
            <person name="Long P.E."/>
            <person name="Banfield J.F."/>
        </authorList>
    </citation>
    <scope>NUCLEOTIDE SEQUENCE [LARGE SCALE GENOMIC DNA]</scope>
</reference>
<organism evidence="1">
    <name type="scientific">uncultured bacterium</name>
    <name type="common">gcode 4</name>
    <dbReference type="NCBI Taxonomy" id="1234023"/>
    <lineage>
        <taxon>Bacteria</taxon>
        <taxon>environmental samples</taxon>
    </lineage>
</organism>
<dbReference type="EMBL" id="AMFJ01000128">
    <property type="protein sequence ID" value="EKE29668.1"/>
    <property type="molecule type" value="Genomic_DNA"/>
</dbReference>